<organism evidence="2">
    <name type="scientific">Anopheles darlingi</name>
    <name type="common">Mosquito</name>
    <dbReference type="NCBI Taxonomy" id="43151"/>
    <lineage>
        <taxon>Eukaryota</taxon>
        <taxon>Metazoa</taxon>
        <taxon>Ecdysozoa</taxon>
        <taxon>Arthropoda</taxon>
        <taxon>Hexapoda</taxon>
        <taxon>Insecta</taxon>
        <taxon>Pterygota</taxon>
        <taxon>Neoptera</taxon>
        <taxon>Endopterygota</taxon>
        <taxon>Diptera</taxon>
        <taxon>Nematocera</taxon>
        <taxon>Culicoidea</taxon>
        <taxon>Culicidae</taxon>
        <taxon>Anophelinae</taxon>
        <taxon>Anopheles</taxon>
    </lineage>
</organism>
<proteinExistence type="predicted"/>
<feature type="signal peptide" evidence="1">
    <location>
        <begin position="1"/>
        <end position="22"/>
    </location>
</feature>
<evidence type="ECO:0000256" key="1">
    <source>
        <dbReference type="SAM" id="SignalP"/>
    </source>
</evidence>
<accession>A0A2M4DB49</accession>
<keyword evidence="1" id="KW-0732">Signal</keyword>
<sequence length="139" mass="15268">MVLPQPPIVKWPTLCTLLSVAALHGVKFPSESVAAISRPSVCDALGIIRWGVGKECETNLSPSRDVLRVFAATNWCWLPRLPPLGLRLLLQPSSLPSAPSSLTILCSSPWNGTQSPQFVSSRKATPDKELLRWLRWGSR</sequence>
<dbReference type="EMBL" id="GGFL01010597">
    <property type="protein sequence ID" value="MBW74775.1"/>
    <property type="molecule type" value="Transcribed_RNA"/>
</dbReference>
<name>A0A2M4DB49_ANODA</name>
<dbReference type="AlphaFoldDB" id="A0A2M4DB49"/>
<evidence type="ECO:0000313" key="2">
    <source>
        <dbReference type="EMBL" id="MBW74775.1"/>
    </source>
</evidence>
<feature type="chain" id="PRO_5014597820" evidence="1">
    <location>
        <begin position="23"/>
        <end position="139"/>
    </location>
</feature>
<protein>
    <submittedName>
        <fullName evidence="2">Putative secreted protein</fullName>
    </submittedName>
</protein>
<reference evidence="2" key="1">
    <citation type="submission" date="2018-01" db="EMBL/GenBank/DDBJ databases">
        <title>An insight into the sialome of Amazonian anophelines.</title>
        <authorList>
            <person name="Ribeiro J.M."/>
            <person name="Scarpassa V."/>
            <person name="Calvo E."/>
        </authorList>
    </citation>
    <scope>NUCLEOTIDE SEQUENCE</scope>
</reference>